<gene>
    <name evidence="4" type="ORF">HH304_11200</name>
</gene>
<dbReference type="SUPFAM" id="SSF52172">
    <property type="entry name" value="CheY-like"/>
    <property type="match status" value="1"/>
</dbReference>
<dbReference type="SMART" id="SM00448">
    <property type="entry name" value="REC"/>
    <property type="match status" value="1"/>
</dbReference>
<name>A0A848J0T3_9BACT</name>
<organism evidence="4 5">
    <name type="scientific">Marinigracilibium pacificum</name>
    <dbReference type="NCBI Taxonomy" id="2729599"/>
    <lineage>
        <taxon>Bacteria</taxon>
        <taxon>Pseudomonadati</taxon>
        <taxon>Bacteroidota</taxon>
        <taxon>Cytophagia</taxon>
        <taxon>Cytophagales</taxon>
        <taxon>Flammeovirgaceae</taxon>
        <taxon>Marinigracilibium</taxon>
    </lineage>
</organism>
<reference evidence="4 5" key="1">
    <citation type="submission" date="2020-04" db="EMBL/GenBank/DDBJ databases">
        <title>Flammeovirgaceae bacterium KN852 isolated from deep sea.</title>
        <authorList>
            <person name="Zhang D.-C."/>
        </authorList>
    </citation>
    <scope>NUCLEOTIDE SEQUENCE [LARGE SCALE GENOMIC DNA]</scope>
    <source>
        <strain evidence="4 5">KN852</strain>
    </source>
</reference>
<protein>
    <submittedName>
        <fullName evidence="4">Response regulator</fullName>
    </submittedName>
</protein>
<dbReference type="InterPro" id="IPR001789">
    <property type="entry name" value="Sig_transdc_resp-reg_receiver"/>
</dbReference>
<dbReference type="InterPro" id="IPR046947">
    <property type="entry name" value="LytR-like"/>
</dbReference>
<dbReference type="RefSeq" id="WP_169681436.1">
    <property type="nucleotide sequence ID" value="NZ_JABBNU010000006.1"/>
</dbReference>
<dbReference type="InterPro" id="IPR007492">
    <property type="entry name" value="LytTR_DNA-bd_dom"/>
</dbReference>
<dbReference type="Proteomes" id="UP000559010">
    <property type="component" value="Unassembled WGS sequence"/>
</dbReference>
<proteinExistence type="predicted"/>
<dbReference type="PROSITE" id="PS50930">
    <property type="entry name" value="HTH_LYTTR"/>
    <property type="match status" value="1"/>
</dbReference>
<dbReference type="Gene3D" id="2.40.50.1020">
    <property type="entry name" value="LytTr DNA-binding domain"/>
    <property type="match status" value="1"/>
</dbReference>
<feature type="domain" description="HTH LytTR-type" evidence="3">
    <location>
        <begin position="142"/>
        <end position="246"/>
    </location>
</feature>
<dbReference type="Pfam" id="PF00072">
    <property type="entry name" value="Response_reg"/>
    <property type="match status" value="1"/>
</dbReference>
<evidence type="ECO:0000259" key="3">
    <source>
        <dbReference type="PROSITE" id="PS50930"/>
    </source>
</evidence>
<dbReference type="Pfam" id="PF04397">
    <property type="entry name" value="LytTR"/>
    <property type="match status" value="1"/>
</dbReference>
<dbReference type="PANTHER" id="PTHR37299">
    <property type="entry name" value="TRANSCRIPTIONAL REGULATOR-RELATED"/>
    <property type="match status" value="1"/>
</dbReference>
<dbReference type="SMART" id="SM00850">
    <property type="entry name" value="LytTR"/>
    <property type="match status" value="1"/>
</dbReference>
<dbReference type="InterPro" id="IPR011006">
    <property type="entry name" value="CheY-like_superfamily"/>
</dbReference>
<dbReference type="AlphaFoldDB" id="A0A848J0T3"/>
<dbReference type="GO" id="GO:0003677">
    <property type="term" value="F:DNA binding"/>
    <property type="evidence" value="ECO:0007669"/>
    <property type="project" value="InterPro"/>
</dbReference>
<evidence type="ECO:0000256" key="1">
    <source>
        <dbReference type="PROSITE-ProRule" id="PRU00169"/>
    </source>
</evidence>
<dbReference type="Gene3D" id="3.40.50.2300">
    <property type="match status" value="1"/>
</dbReference>
<feature type="domain" description="Response regulatory" evidence="2">
    <location>
        <begin position="2"/>
        <end position="113"/>
    </location>
</feature>
<accession>A0A848J0T3</accession>
<evidence type="ECO:0000313" key="5">
    <source>
        <dbReference type="Proteomes" id="UP000559010"/>
    </source>
</evidence>
<dbReference type="EMBL" id="JABBNU010000006">
    <property type="protein sequence ID" value="NMM48968.1"/>
    <property type="molecule type" value="Genomic_DNA"/>
</dbReference>
<comment type="caution">
    <text evidence="4">The sequence shown here is derived from an EMBL/GenBank/DDBJ whole genome shotgun (WGS) entry which is preliminary data.</text>
</comment>
<evidence type="ECO:0000259" key="2">
    <source>
        <dbReference type="PROSITE" id="PS50110"/>
    </source>
</evidence>
<dbReference type="GO" id="GO:0000156">
    <property type="term" value="F:phosphorelay response regulator activity"/>
    <property type="evidence" value="ECO:0007669"/>
    <property type="project" value="InterPro"/>
</dbReference>
<keyword evidence="1" id="KW-0597">Phosphoprotein</keyword>
<evidence type="ECO:0000313" key="4">
    <source>
        <dbReference type="EMBL" id="NMM48968.1"/>
    </source>
</evidence>
<dbReference type="PROSITE" id="PS50110">
    <property type="entry name" value="RESPONSE_REGULATORY"/>
    <property type="match status" value="1"/>
</dbReference>
<sequence length="246" mass="28299">MNVLIIEDENPAIEILKYYLKNIEGINIVGIAQDGFEGIKMIRELSPDLIFLDIHMPKLNGLEMIELVDNLPEVIFITAYDHYAVKAFELEAIDYLLKPVEQERLVSALSKARNRMNSGEKMNYSNLQESVMKDQNEVLNRVAVKQGSKVYVFPVDEIVCFTADDDYVNIIHESGKFLKQTSLKYLESVLPIDQFYRIHRSTLVNADFIDRIEPLEKQQYVLFTKTGEKLSVSKNGYSLLREKLGL</sequence>
<dbReference type="PANTHER" id="PTHR37299:SF1">
    <property type="entry name" value="STAGE 0 SPORULATION PROTEIN A HOMOLOG"/>
    <property type="match status" value="1"/>
</dbReference>
<feature type="modified residue" description="4-aspartylphosphate" evidence="1">
    <location>
        <position position="53"/>
    </location>
</feature>
<keyword evidence="5" id="KW-1185">Reference proteome</keyword>